<gene>
    <name evidence="2" type="ORF">J4732_11640</name>
</gene>
<evidence type="ECO:0000313" key="2">
    <source>
        <dbReference type="EMBL" id="MBO2006905.1"/>
    </source>
</evidence>
<comment type="subcellular location">
    <subcellularLocation>
        <location evidence="1">Membrane</location>
        <topology evidence="1">Single-pass membrane protein</topology>
    </subcellularLocation>
</comment>
<proteinExistence type="predicted"/>
<dbReference type="Pfam" id="PF07963">
    <property type="entry name" value="N_methyl"/>
    <property type="match status" value="1"/>
</dbReference>
<dbReference type="EMBL" id="JAGETR010000069">
    <property type="protein sequence ID" value="MBO2006905.1"/>
    <property type="molecule type" value="Genomic_DNA"/>
</dbReference>
<protein>
    <submittedName>
        <fullName evidence="2">Prepilin-type N-terminal cleavage/methylation domain-containing protein</fullName>
    </submittedName>
</protein>
<accession>A0A939NM06</accession>
<comment type="caution">
    <text evidence="2">The sequence shown here is derived from an EMBL/GenBank/DDBJ whole genome shotgun (WGS) entry which is preliminary data.</text>
</comment>
<evidence type="ECO:0000256" key="1">
    <source>
        <dbReference type="ARBA" id="ARBA00004167"/>
    </source>
</evidence>
<organism evidence="2">
    <name type="scientific">Serratia marcescens</name>
    <dbReference type="NCBI Taxonomy" id="615"/>
    <lineage>
        <taxon>Bacteria</taxon>
        <taxon>Pseudomonadati</taxon>
        <taxon>Pseudomonadota</taxon>
        <taxon>Gammaproteobacteria</taxon>
        <taxon>Enterobacterales</taxon>
        <taxon>Yersiniaceae</taxon>
        <taxon>Serratia</taxon>
    </lineage>
</organism>
<dbReference type="NCBIfam" id="TIGR02532">
    <property type="entry name" value="IV_pilin_GFxxxE"/>
    <property type="match status" value="1"/>
</dbReference>
<dbReference type="GO" id="GO:0016020">
    <property type="term" value="C:membrane"/>
    <property type="evidence" value="ECO:0007669"/>
    <property type="project" value="UniProtKB-SubCell"/>
</dbReference>
<sequence length="20" mass="2340">MRRIRGFTLLEIILVLLLLG</sequence>
<dbReference type="AlphaFoldDB" id="A0A939NM06"/>
<dbReference type="InterPro" id="IPR012902">
    <property type="entry name" value="N_methyl_site"/>
</dbReference>
<reference evidence="2" key="1">
    <citation type="submission" date="2021-03" db="EMBL/GenBank/DDBJ databases">
        <title>Molecular epidemiology and mechanisms of colistin and carbapenem resistance in Enterobacteriaceae from clinical isolates, the environment and porcine samples in Pretoria, South Africa.</title>
        <authorList>
            <person name="Bogoshi D."/>
            <person name="Mbelle N.M."/>
            <person name="Naidoo V."/>
            <person name="Osei Sekyere J."/>
        </authorList>
    </citation>
    <scope>NUCLEOTIDE SEQUENCE</scope>
    <source>
        <strain evidence="2">C080</strain>
    </source>
</reference>
<name>A0A939NM06_SERMA</name>